<protein>
    <submittedName>
        <fullName evidence="1">CoA-transferase family III</fullName>
    </submittedName>
</protein>
<dbReference type="PANTHER" id="PTHR48228">
    <property type="entry name" value="SUCCINYL-COA--D-CITRAMALATE COA-TRANSFERASE"/>
    <property type="match status" value="1"/>
</dbReference>
<dbReference type="Proteomes" id="UP000011651">
    <property type="component" value="Unassembled WGS sequence"/>
</dbReference>
<dbReference type="AlphaFoldDB" id="L9U5T1"/>
<keyword evidence="1" id="KW-0808">Transferase</keyword>
<name>L9U5T1_9GAMM</name>
<accession>L9U5T1</accession>
<sequence>MTSYTTASGPLHGIKVIEVEGIGGSPFAAMLLADMGAEVVRIERPQRNSAEFGGTDPGPVLGRGRRSIIGLNLKSPDGLSLLLDLVREADVLIEAFRPGVAERLGFGPDAVHDRNPRLIYGRLTGWGRTGPLAHTAGHDINYTALAGVLGAIGRKDSPPAPPLALTGDMGGGGLVLAFGILAALFERHSSGRGQVVDAAMVDGAALLMSAFWGFHGRGLWNVERESNPVDGGAPYYDTYKCKDGRYISIGALEPQFYTVLCDQLGIDVAHDREKPDAWPRQREELRVLFLSRTCEEWCRLLEGTDACFAPVLNFETAPSHPHLQARDTFIKLGGIVQPAPAPRLSRTPATAQPAPVRFATTRTTLNEWGIEETRILALLEAGILQ</sequence>
<dbReference type="Gene3D" id="3.40.50.10540">
    <property type="entry name" value="Crotonobetainyl-coa:carnitine coa-transferase, domain 1"/>
    <property type="match status" value="1"/>
</dbReference>
<dbReference type="RefSeq" id="WP_009288571.1">
    <property type="nucleotide sequence ID" value="NZ_AOPO01000024.1"/>
</dbReference>
<dbReference type="Gene3D" id="3.30.1540.10">
    <property type="entry name" value="formyl-coa transferase, domain 3"/>
    <property type="match status" value="1"/>
</dbReference>
<dbReference type="SUPFAM" id="SSF89796">
    <property type="entry name" value="CoA-transferase family III (CaiB/BaiF)"/>
    <property type="match status" value="1"/>
</dbReference>
<dbReference type="InterPro" id="IPR003673">
    <property type="entry name" value="CoA-Trfase_fam_III"/>
</dbReference>
<comment type="caution">
    <text evidence="1">The sequence shown here is derived from an EMBL/GenBank/DDBJ whole genome shotgun (WGS) entry which is preliminary data.</text>
</comment>
<proteinExistence type="predicted"/>
<gene>
    <name evidence="1" type="ORF">HALTITAN_3150</name>
</gene>
<evidence type="ECO:0000313" key="2">
    <source>
        <dbReference type="Proteomes" id="UP000011651"/>
    </source>
</evidence>
<dbReference type="PANTHER" id="PTHR48228:SF5">
    <property type="entry name" value="ALPHA-METHYLACYL-COA RACEMASE"/>
    <property type="match status" value="1"/>
</dbReference>
<dbReference type="InterPro" id="IPR023606">
    <property type="entry name" value="CoA-Trfase_III_dom_1_sf"/>
</dbReference>
<organism evidence="1 2">
    <name type="scientific">Vreelandella titanicae BH1</name>
    <dbReference type="NCBI Taxonomy" id="1204738"/>
    <lineage>
        <taxon>Bacteria</taxon>
        <taxon>Pseudomonadati</taxon>
        <taxon>Pseudomonadota</taxon>
        <taxon>Gammaproteobacteria</taxon>
        <taxon>Oceanospirillales</taxon>
        <taxon>Halomonadaceae</taxon>
        <taxon>Vreelandella</taxon>
    </lineage>
</organism>
<dbReference type="GO" id="GO:0016740">
    <property type="term" value="F:transferase activity"/>
    <property type="evidence" value="ECO:0007669"/>
    <property type="project" value="UniProtKB-KW"/>
</dbReference>
<dbReference type="InterPro" id="IPR044855">
    <property type="entry name" value="CoA-Trfase_III_dom3_sf"/>
</dbReference>
<reference evidence="1 2" key="1">
    <citation type="journal article" date="2013" name="Genome Announc.">
        <title>Draft Genome of the Marine Gammaproteobacterium Halomonas titanicae.</title>
        <authorList>
            <person name="Sanchez-Porro C."/>
            <person name="de la Haba R.R."/>
            <person name="Cruz-Hernandez N."/>
            <person name="Gonzalez J.M."/>
            <person name="Reyes-Guirao C."/>
            <person name="Navarro-Sampedro L."/>
            <person name="Carballo M."/>
            <person name="Ventosa A."/>
        </authorList>
    </citation>
    <scope>NUCLEOTIDE SEQUENCE [LARGE SCALE GENOMIC DNA]</scope>
    <source>
        <strain evidence="1 2">BH1</strain>
    </source>
</reference>
<dbReference type="EMBL" id="AOPO01000024">
    <property type="protein sequence ID" value="ELY20229.1"/>
    <property type="molecule type" value="Genomic_DNA"/>
</dbReference>
<dbReference type="InterPro" id="IPR050509">
    <property type="entry name" value="CoA-transferase_III"/>
</dbReference>
<dbReference type="PATRIC" id="fig|1204738.3.peg.4727"/>
<dbReference type="Pfam" id="PF02515">
    <property type="entry name" value="CoA_transf_3"/>
    <property type="match status" value="1"/>
</dbReference>
<evidence type="ECO:0000313" key="1">
    <source>
        <dbReference type="EMBL" id="ELY20229.1"/>
    </source>
</evidence>